<dbReference type="InterPro" id="IPR012337">
    <property type="entry name" value="RNaseH-like_sf"/>
</dbReference>
<dbReference type="Gene3D" id="3.30.70.270">
    <property type="match status" value="1"/>
</dbReference>
<evidence type="ECO:0000259" key="1">
    <source>
        <dbReference type="PROSITE" id="PS50878"/>
    </source>
</evidence>
<dbReference type="InterPro" id="IPR051320">
    <property type="entry name" value="Viral_Replic_Matur_Polypro"/>
</dbReference>
<gene>
    <name evidence="2" type="ORF">PHMEG_00031902</name>
</gene>
<evidence type="ECO:0000313" key="3">
    <source>
        <dbReference type="Proteomes" id="UP000198211"/>
    </source>
</evidence>
<dbReference type="SUPFAM" id="SSF56672">
    <property type="entry name" value="DNA/RNA polymerases"/>
    <property type="match status" value="1"/>
</dbReference>
<accession>A0A225UYC7</accession>
<dbReference type="InterPro" id="IPR043128">
    <property type="entry name" value="Rev_trsase/Diguanyl_cyclase"/>
</dbReference>
<dbReference type="Proteomes" id="UP000198211">
    <property type="component" value="Unassembled WGS sequence"/>
</dbReference>
<organism evidence="2 3">
    <name type="scientific">Phytophthora megakarya</name>
    <dbReference type="NCBI Taxonomy" id="4795"/>
    <lineage>
        <taxon>Eukaryota</taxon>
        <taxon>Sar</taxon>
        <taxon>Stramenopiles</taxon>
        <taxon>Oomycota</taxon>
        <taxon>Peronosporomycetes</taxon>
        <taxon>Peronosporales</taxon>
        <taxon>Peronosporaceae</taxon>
        <taxon>Phytophthora</taxon>
    </lineage>
</organism>
<keyword evidence="2" id="KW-0808">Transferase</keyword>
<dbReference type="AlphaFoldDB" id="A0A225UYC7"/>
<dbReference type="PANTHER" id="PTHR33064">
    <property type="entry name" value="POL PROTEIN"/>
    <property type="match status" value="1"/>
</dbReference>
<evidence type="ECO:0000313" key="2">
    <source>
        <dbReference type="EMBL" id="OWY97546.1"/>
    </source>
</evidence>
<dbReference type="Pfam" id="PF00078">
    <property type="entry name" value="RVT_1"/>
    <property type="match status" value="1"/>
</dbReference>
<keyword evidence="2" id="KW-0695">RNA-directed DNA polymerase</keyword>
<keyword evidence="2" id="KW-0548">Nucleotidyltransferase</keyword>
<proteinExistence type="predicted"/>
<feature type="domain" description="Reverse transcriptase" evidence="1">
    <location>
        <begin position="1"/>
        <end position="190"/>
    </location>
</feature>
<comment type="caution">
    <text evidence="2">The sequence shown here is derived from an EMBL/GenBank/DDBJ whole genome shotgun (WGS) entry which is preliminary data.</text>
</comment>
<dbReference type="InterPro" id="IPR000477">
    <property type="entry name" value="RT_dom"/>
</dbReference>
<sequence length="478" mass="54017">IVQKSNGVDIRLCIDYKLVNSLTRLMVYPMPLISDLLEDLDKALWYCSLDMASGFWVVPMTDRAREISAFITPFGLFEWSRMPFGLKNAPQIYQRLVDNALYGFLKISRSGDAGATTDVFRTGIADDPDRESVLGRRSYIDDIMIAAESWDQMCRRVEDLLEACDKWNLSISVAKSFWGMDKVGYLGHRVSIGVEFAELEKRSDLREILDRNDPIRRDQDPTELKLTGSVDERWIRAPRAFIALKTKIATTPVLRHLDETRTPVVIVYASDWAISASLTQEHDGISHPVAFASRTLKTNELNYNVTEKEVLALLRILDLYYNLLEGREIRGEAFYVGLAVQVYGITRYTKGEDEILGAIAPSTTPRAKIDDALTEIAPRKEPKRRIQRGGGAFSAIVWSLPGWEVVKAISGYLESLTVNEAEHNGLILRLDMLEGLDRRRLVICGDSNLVIRQVWGEIDCKAPGLTLLKRKASPEEME</sequence>
<name>A0A225UYC7_9STRA</name>
<feature type="non-terminal residue" evidence="2">
    <location>
        <position position="1"/>
    </location>
</feature>
<dbReference type="Gene3D" id="3.30.420.10">
    <property type="entry name" value="Ribonuclease H-like superfamily/Ribonuclease H"/>
    <property type="match status" value="1"/>
</dbReference>
<dbReference type="InterPro" id="IPR036397">
    <property type="entry name" value="RNaseH_sf"/>
</dbReference>
<dbReference type="PROSITE" id="PS50878">
    <property type="entry name" value="RT_POL"/>
    <property type="match status" value="1"/>
</dbReference>
<dbReference type="PANTHER" id="PTHR33064:SF37">
    <property type="entry name" value="RIBONUCLEASE H"/>
    <property type="match status" value="1"/>
</dbReference>
<dbReference type="SUPFAM" id="SSF53098">
    <property type="entry name" value="Ribonuclease H-like"/>
    <property type="match status" value="1"/>
</dbReference>
<reference evidence="3" key="1">
    <citation type="submission" date="2017-03" db="EMBL/GenBank/DDBJ databases">
        <title>Phytopthora megakarya and P. palmivora, two closely related causual agents of cacao black pod achieved similar genome size and gene model numbers by different mechanisms.</title>
        <authorList>
            <person name="Ali S."/>
            <person name="Shao J."/>
            <person name="Larry D.J."/>
            <person name="Kronmiller B."/>
            <person name="Shen D."/>
            <person name="Strem M.D."/>
            <person name="Melnick R.L."/>
            <person name="Guiltinan M.J."/>
            <person name="Tyler B.M."/>
            <person name="Meinhardt L.W."/>
            <person name="Bailey B.A."/>
        </authorList>
    </citation>
    <scope>NUCLEOTIDE SEQUENCE [LARGE SCALE GENOMIC DNA]</scope>
    <source>
        <strain evidence="3">zdho120</strain>
    </source>
</reference>
<dbReference type="Pfam" id="PF17919">
    <property type="entry name" value="RT_RNaseH_2"/>
    <property type="match status" value="1"/>
</dbReference>
<dbReference type="EMBL" id="NBNE01010332">
    <property type="protein sequence ID" value="OWY97546.1"/>
    <property type="molecule type" value="Genomic_DNA"/>
</dbReference>
<dbReference type="OrthoDB" id="124464at2759"/>
<dbReference type="CDD" id="cd01647">
    <property type="entry name" value="RT_LTR"/>
    <property type="match status" value="1"/>
</dbReference>
<keyword evidence="3" id="KW-1185">Reference proteome</keyword>
<dbReference type="Gene3D" id="3.10.10.10">
    <property type="entry name" value="HIV Type 1 Reverse Transcriptase, subunit A, domain 1"/>
    <property type="match status" value="1"/>
</dbReference>
<dbReference type="InterPro" id="IPR041577">
    <property type="entry name" value="RT_RNaseH_2"/>
</dbReference>
<protein>
    <submittedName>
        <fullName evidence="2">Reverse transcriptase</fullName>
    </submittedName>
</protein>
<dbReference type="GO" id="GO:0003964">
    <property type="term" value="F:RNA-directed DNA polymerase activity"/>
    <property type="evidence" value="ECO:0007669"/>
    <property type="project" value="UniProtKB-KW"/>
</dbReference>
<dbReference type="GO" id="GO:0003676">
    <property type="term" value="F:nucleic acid binding"/>
    <property type="evidence" value="ECO:0007669"/>
    <property type="project" value="InterPro"/>
</dbReference>
<dbReference type="InterPro" id="IPR043502">
    <property type="entry name" value="DNA/RNA_pol_sf"/>
</dbReference>